<reference evidence="2" key="1">
    <citation type="submission" date="2017-02" db="UniProtKB">
        <authorList>
            <consortium name="WormBaseParasite"/>
        </authorList>
    </citation>
    <scope>IDENTIFICATION</scope>
</reference>
<name>A0A0N5B1J5_9BILA</name>
<dbReference type="STRING" id="451379.A0A0N5B1J5"/>
<dbReference type="AlphaFoldDB" id="A0A0N5B1J5"/>
<keyword evidence="1" id="KW-1185">Reference proteome</keyword>
<organism evidence="1 2">
    <name type="scientific">Syphacia muris</name>
    <dbReference type="NCBI Taxonomy" id="451379"/>
    <lineage>
        <taxon>Eukaryota</taxon>
        <taxon>Metazoa</taxon>
        <taxon>Ecdysozoa</taxon>
        <taxon>Nematoda</taxon>
        <taxon>Chromadorea</taxon>
        <taxon>Rhabditida</taxon>
        <taxon>Spirurina</taxon>
        <taxon>Oxyuridomorpha</taxon>
        <taxon>Oxyuroidea</taxon>
        <taxon>Oxyuridae</taxon>
        <taxon>Syphacia</taxon>
    </lineage>
</organism>
<dbReference type="PANTHER" id="PTHR47331">
    <property type="entry name" value="PHD-TYPE DOMAIN-CONTAINING PROTEIN"/>
    <property type="match status" value="1"/>
</dbReference>
<accession>A0A0N5B1J5</accession>
<dbReference type="WBParaSite" id="SMUV_0001116201-mRNA-1">
    <property type="protein sequence ID" value="SMUV_0001116201-mRNA-1"/>
    <property type="gene ID" value="SMUV_0001116201"/>
</dbReference>
<protein>
    <submittedName>
        <fullName evidence="2">Integrase_H2C2 domain-containing protein</fullName>
    </submittedName>
</protein>
<evidence type="ECO:0000313" key="2">
    <source>
        <dbReference type="WBParaSite" id="SMUV_0001116201-mRNA-1"/>
    </source>
</evidence>
<evidence type="ECO:0000313" key="1">
    <source>
        <dbReference type="Proteomes" id="UP000046393"/>
    </source>
</evidence>
<sequence length="313" mass="36733">MLSCYHRLRKRCSRERRLLKSPAEALLRCFFRKALDSKLPIFVRNRVNEVQESQLVFKHVPSNDNTAYIATKGMKLEDLVNSKLWFHGPQWLTEPRSPGRDNPIHRQQDNAMMMIHDGETKEAGIFNFSVTKTWKKTLSIGIAVRKANLYFKKKHNNSVSVGQLKQDAEIMIWKDAQRSIQPEEIERFDLQRDKNGTWRLTGRFQLQPKEKRPIFLQQQHPLVRQLIIDAHEKCDHFGTSYTLAEFRTIDKGRSYAKRILKEECYQCRYTVNKFALPRLELLPEERIKESNSFQHIALDYAGTFNVRVGEGNG</sequence>
<dbReference type="Proteomes" id="UP000046393">
    <property type="component" value="Unplaced"/>
</dbReference>
<proteinExistence type="predicted"/>